<dbReference type="GO" id="GO:0050660">
    <property type="term" value="F:flavin adenine dinucleotide binding"/>
    <property type="evidence" value="ECO:0007669"/>
    <property type="project" value="InterPro"/>
</dbReference>
<evidence type="ECO:0000256" key="1">
    <source>
        <dbReference type="ARBA" id="ARBA00001974"/>
    </source>
</evidence>
<dbReference type="Pfam" id="PF00743">
    <property type="entry name" value="FMO-like"/>
    <property type="match status" value="2"/>
</dbReference>
<sequence>MTKAIWLRASLAIEEIILSSKRVAILGAGPSGLAQLRAFEAARQSGREDLPEIICYEKQADIGGMWNYTWRTGLDKNGEPVHGSMYRYLWSNGPKECLEFADYSFDEHFGRAIPSYPPRAVLKDYIMGRIDQQAIKKYIRFECPVRWVEYDDDSKKFTVTVTNHKTNTQEVEEFDYVVVATGHFSTPNMPFFKGIDKFPGRVLHAHDFRDALEFENKDVLVVGSSYSAEDIASQCFKYGAQSITISYRSQPIGHTWPEGMEERPLVTHFEGNIAHFSDGSTKGFDAVIMCTGYLFHFPFLPDELRLITENCMYPNNLYKGVLFQPNPQLIYLGMHDQYYTFNKLDVQAWYARDIILGDKVLADAKTRQADIKIWRDRHDKLDGSDEQNIDFQADYILDLLALIDYPDFPVREQAELFKQWLRDKQENIMGYREKTYPSTITNTMATELPKPWLEIKDDSLESFMSLDFVEATVD</sequence>
<comment type="similarity">
    <text evidence="2">Belongs to the FMO family.</text>
</comment>
<dbReference type="GO" id="GO:0004499">
    <property type="term" value="F:N,N-dimethylaniline monooxygenase activity"/>
    <property type="evidence" value="ECO:0007669"/>
    <property type="project" value="InterPro"/>
</dbReference>
<dbReference type="PIRSF" id="PIRSF000332">
    <property type="entry name" value="FMO"/>
    <property type="match status" value="1"/>
</dbReference>
<evidence type="ECO:0000313" key="10">
    <source>
        <dbReference type="EMBL" id="MBA6411838.1"/>
    </source>
</evidence>
<dbReference type="Gene3D" id="3.50.50.60">
    <property type="entry name" value="FAD/NAD(P)-binding domain"/>
    <property type="match status" value="2"/>
</dbReference>
<dbReference type="GO" id="GO:0050661">
    <property type="term" value="F:NADP binding"/>
    <property type="evidence" value="ECO:0007669"/>
    <property type="project" value="InterPro"/>
</dbReference>
<evidence type="ECO:0000256" key="5">
    <source>
        <dbReference type="ARBA" id="ARBA00022857"/>
    </source>
</evidence>
<organism evidence="10 11">
    <name type="scientific">Sediminihaliea albiluteola</name>
    <dbReference type="NCBI Taxonomy" id="2758564"/>
    <lineage>
        <taxon>Bacteria</taxon>
        <taxon>Pseudomonadati</taxon>
        <taxon>Pseudomonadota</taxon>
        <taxon>Gammaproteobacteria</taxon>
        <taxon>Cellvibrionales</taxon>
        <taxon>Halieaceae</taxon>
        <taxon>Sediminihaliea</taxon>
    </lineage>
</organism>
<protein>
    <recommendedName>
        <fullName evidence="9">Trimethylamine monooxygenase</fullName>
        <ecNumber evidence="8">1.14.13.148</ecNumber>
    </recommendedName>
</protein>
<dbReference type="InterPro" id="IPR020946">
    <property type="entry name" value="Flavin_mOase-like"/>
</dbReference>
<dbReference type="InterPro" id="IPR050346">
    <property type="entry name" value="FMO-like"/>
</dbReference>
<accession>A0A7W2TTY9</accession>
<evidence type="ECO:0000256" key="2">
    <source>
        <dbReference type="ARBA" id="ARBA00009183"/>
    </source>
</evidence>
<keyword evidence="4" id="KW-0274">FAD</keyword>
<dbReference type="Proteomes" id="UP000539350">
    <property type="component" value="Unassembled WGS sequence"/>
</dbReference>
<dbReference type="SUPFAM" id="SSF51905">
    <property type="entry name" value="FAD/NAD(P)-binding domain"/>
    <property type="match status" value="1"/>
</dbReference>
<evidence type="ECO:0000256" key="3">
    <source>
        <dbReference type="ARBA" id="ARBA00022630"/>
    </source>
</evidence>
<comment type="cofactor">
    <cofactor evidence="1">
        <name>FAD</name>
        <dbReference type="ChEBI" id="CHEBI:57692"/>
    </cofactor>
</comment>
<dbReference type="AlphaFoldDB" id="A0A7W2TTY9"/>
<proteinExistence type="inferred from homology"/>
<dbReference type="EC" id="1.14.13.148" evidence="8"/>
<evidence type="ECO:0000256" key="7">
    <source>
        <dbReference type="ARBA" id="ARBA00023033"/>
    </source>
</evidence>
<keyword evidence="5" id="KW-0521">NADP</keyword>
<keyword evidence="3" id="KW-0285">Flavoprotein</keyword>
<keyword evidence="11" id="KW-1185">Reference proteome</keyword>
<gene>
    <name evidence="10" type="ORF">H2508_01780</name>
</gene>
<dbReference type="InterPro" id="IPR000960">
    <property type="entry name" value="Flavin_mOase"/>
</dbReference>
<evidence type="ECO:0000256" key="9">
    <source>
        <dbReference type="ARBA" id="ARBA00035159"/>
    </source>
</evidence>
<dbReference type="InterPro" id="IPR036188">
    <property type="entry name" value="FAD/NAD-bd_sf"/>
</dbReference>
<dbReference type="GO" id="GO:0034899">
    <property type="term" value="F:trimethylamine monooxygenase activity"/>
    <property type="evidence" value="ECO:0007669"/>
    <property type="project" value="UniProtKB-EC"/>
</dbReference>
<keyword evidence="6" id="KW-0560">Oxidoreductase</keyword>
<evidence type="ECO:0000313" key="11">
    <source>
        <dbReference type="Proteomes" id="UP000539350"/>
    </source>
</evidence>
<evidence type="ECO:0000256" key="6">
    <source>
        <dbReference type="ARBA" id="ARBA00023002"/>
    </source>
</evidence>
<name>A0A7W2TTY9_9GAMM</name>
<evidence type="ECO:0000256" key="8">
    <source>
        <dbReference type="ARBA" id="ARBA00034528"/>
    </source>
</evidence>
<keyword evidence="7" id="KW-0503">Monooxygenase</keyword>
<dbReference type="PANTHER" id="PTHR23023">
    <property type="entry name" value="DIMETHYLANILINE MONOOXYGENASE"/>
    <property type="match status" value="1"/>
</dbReference>
<dbReference type="EMBL" id="JACFXU010000013">
    <property type="protein sequence ID" value="MBA6411838.1"/>
    <property type="molecule type" value="Genomic_DNA"/>
</dbReference>
<dbReference type="FunFam" id="3.50.50.60:FF:000138">
    <property type="entry name" value="Flavin-containing monooxygenase"/>
    <property type="match status" value="1"/>
</dbReference>
<reference evidence="10 11" key="1">
    <citation type="submission" date="2020-07" db="EMBL/GenBank/DDBJ databases">
        <title>Halieaceae bacterium, F7430, whole genome shotgun sequencing project.</title>
        <authorList>
            <person name="Jiang S."/>
            <person name="Liu Z.W."/>
            <person name="Du Z.J."/>
        </authorList>
    </citation>
    <scope>NUCLEOTIDE SEQUENCE [LARGE SCALE GENOMIC DNA]</scope>
    <source>
        <strain evidence="10 11">F7430</strain>
    </source>
</reference>
<comment type="caution">
    <text evidence="10">The sequence shown here is derived from an EMBL/GenBank/DDBJ whole genome shotgun (WGS) entry which is preliminary data.</text>
</comment>
<evidence type="ECO:0000256" key="4">
    <source>
        <dbReference type="ARBA" id="ARBA00022827"/>
    </source>
</evidence>